<comment type="caution">
    <text evidence="2">The sequence shown here is derived from an EMBL/GenBank/DDBJ whole genome shotgun (WGS) entry which is preliminary data.</text>
</comment>
<dbReference type="RefSeq" id="WP_114843474.1">
    <property type="nucleotide sequence ID" value="NZ_JBHSPE010000001.1"/>
</dbReference>
<gene>
    <name evidence="2" type="ORF">DVJ77_00210</name>
</gene>
<dbReference type="InterPro" id="IPR005509">
    <property type="entry name" value="AfsA_hotdog_dom"/>
</dbReference>
<name>A0A369UQP5_9GAMM</name>
<feature type="domain" description="A-factor biosynthesis hotdog" evidence="1">
    <location>
        <begin position="205"/>
        <end position="323"/>
    </location>
</feature>
<sequence length="334" mass="37371">MTVESIAKLDFDGTLSKKLVHKASIDQVLLTGYMPEPDNGTLLSAQLPRSHGFYCENMVEAKNYDIAALIEICRQACFVVAHTQFGVPLEGNGYQFLFQELVATMVSTRSEAFGEKAGSQPIQLVVRSTIEKEWKKKSGVTFGLQWFYSLATPDGVQVAQIKIKQTWLERSAWRQIREIMRRERGISSHLEIPAAPNSELMPSEVARTNPHNVVLHGLRRLGEHSYEAEARIDTRHPVLFDRSTEHIYAMIQIEVCRQLALYAASKALGIEAFDLEVWKCDSTFLTVGELNLPARVQATVKADDSGTHRASVSLAISQQDRQISVFEVGVRPIA</sequence>
<feature type="domain" description="A-factor biosynthesis hotdog" evidence="1">
    <location>
        <begin position="19"/>
        <end position="134"/>
    </location>
</feature>
<dbReference type="Pfam" id="PF03756">
    <property type="entry name" value="AfsA"/>
    <property type="match status" value="2"/>
</dbReference>
<protein>
    <recommendedName>
        <fullName evidence="1">A-factor biosynthesis hotdog domain-containing protein</fullName>
    </recommendedName>
</protein>
<evidence type="ECO:0000313" key="3">
    <source>
        <dbReference type="Proteomes" id="UP000253782"/>
    </source>
</evidence>
<evidence type="ECO:0000313" key="2">
    <source>
        <dbReference type="EMBL" id="RDD83084.1"/>
    </source>
</evidence>
<dbReference type="EMBL" id="QQAH01000001">
    <property type="protein sequence ID" value="RDD83084.1"/>
    <property type="molecule type" value="Genomic_DNA"/>
</dbReference>
<dbReference type="AlphaFoldDB" id="A0A369UQP5"/>
<accession>A0A369UQP5</accession>
<reference evidence="2 3" key="1">
    <citation type="submission" date="2018-07" db="EMBL/GenBank/DDBJ databases">
        <title>Dyella tabacisoli L4-6T, whole genome shotgun sequence.</title>
        <authorList>
            <person name="Zhou X.-K."/>
            <person name="Li W.-J."/>
            <person name="Duan Y.-Q."/>
        </authorList>
    </citation>
    <scope>NUCLEOTIDE SEQUENCE [LARGE SCALE GENOMIC DNA]</scope>
    <source>
        <strain evidence="2 3">L4-6</strain>
    </source>
</reference>
<organism evidence="2 3">
    <name type="scientific">Dyella tabacisoli</name>
    <dbReference type="NCBI Taxonomy" id="2282381"/>
    <lineage>
        <taxon>Bacteria</taxon>
        <taxon>Pseudomonadati</taxon>
        <taxon>Pseudomonadota</taxon>
        <taxon>Gammaproteobacteria</taxon>
        <taxon>Lysobacterales</taxon>
        <taxon>Rhodanobacteraceae</taxon>
        <taxon>Dyella</taxon>
    </lineage>
</organism>
<dbReference type="Proteomes" id="UP000253782">
    <property type="component" value="Unassembled WGS sequence"/>
</dbReference>
<evidence type="ECO:0000259" key="1">
    <source>
        <dbReference type="Pfam" id="PF03756"/>
    </source>
</evidence>
<proteinExistence type="predicted"/>
<dbReference type="OrthoDB" id="7838374at2"/>
<keyword evidence="3" id="KW-1185">Reference proteome</keyword>